<dbReference type="InterPro" id="IPR036046">
    <property type="entry name" value="Acylphosphatase-like_dom_sf"/>
</dbReference>
<dbReference type="PANTHER" id="PTHR47268">
    <property type="entry name" value="ACYLPHOSPHATASE"/>
    <property type="match status" value="1"/>
</dbReference>
<keyword evidence="3 5" id="KW-0378">Hydrolase</keyword>
<proteinExistence type="inferred from homology"/>
<dbReference type="PROSITE" id="PS51160">
    <property type="entry name" value="ACYLPHOSPHATASE_3"/>
    <property type="match status" value="1"/>
</dbReference>
<dbReference type="AlphaFoldDB" id="A0A933W1J8"/>
<feature type="active site" evidence="5">
    <location>
        <position position="20"/>
    </location>
</feature>
<comment type="catalytic activity">
    <reaction evidence="4 5">
        <text>an acyl phosphate + H2O = a carboxylate + phosphate + H(+)</text>
        <dbReference type="Rhea" id="RHEA:14965"/>
        <dbReference type="ChEBI" id="CHEBI:15377"/>
        <dbReference type="ChEBI" id="CHEBI:15378"/>
        <dbReference type="ChEBI" id="CHEBI:29067"/>
        <dbReference type="ChEBI" id="CHEBI:43474"/>
        <dbReference type="ChEBI" id="CHEBI:59918"/>
        <dbReference type="EC" id="3.6.1.7"/>
    </reaction>
</comment>
<dbReference type="EMBL" id="JACRJB010000039">
    <property type="protein sequence ID" value="MBI5130551.1"/>
    <property type="molecule type" value="Genomic_DNA"/>
</dbReference>
<evidence type="ECO:0000313" key="9">
    <source>
        <dbReference type="Proteomes" id="UP000782519"/>
    </source>
</evidence>
<dbReference type="GO" id="GO:0003998">
    <property type="term" value="F:acylphosphatase activity"/>
    <property type="evidence" value="ECO:0007669"/>
    <property type="project" value="UniProtKB-EC"/>
</dbReference>
<dbReference type="Proteomes" id="UP000782519">
    <property type="component" value="Unassembled WGS sequence"/>
</dbReference>
<feature type="domain" description="Acylphosphatase-like" evidence="7">
    <location>
        <begin position="5"/>
        <end position="97"/>
    </location>
</feature>
<feature type="active site" evidence="5">
    <location>
        <position position="38"/>
    </location>
</feature>
<protein>
    <recommendedName>
        <fullName evidence="2 5">acylphosphatase</fullName>
        <ecNumber evidence="2 5">3.6.1.7</ecNumber>
    </recommendedName>
</protein>
<evidence type="ECO:0000256" key="6">
    <source>
        <dbReference type="RuleBase" id="RU004168"/>
    </source>
</evidence>
<evidence type="ECO:0000256" key="3">
    <source>
        <dbReference type="ARBA" id="ARBA00022801"/>
    </source>
</evidence>
<dbReference type="InterPro" id="IPR020456">
    <property type="entry name" value="Acylphosphatase"/>
</dbReference>
<organism evidence="8 9">
    <name type="scientific">Rhodopseudomonas palustris</name>
    <dbReference type="NCBI Taxonomy" id="1076"/>
    <lineage>
        <taxon>Bacteria</taxon>
        <taxon>Pseudomonadati</taxon>
        <taxon>Pseudomonadota</taxon>
        <taxon>Alphaproteobacteria</taxon>
        <taxon>Hyphomicrobiales</taxon>
        <taxon>Nitrobacteraceae</taxon>
        <taxon>Rhodopseudomonas</taxon>
    </lineage>
</organism>
<dbReference type="InterPro" id="IPR017968">
    <property type="entry name" value="Acylphosphatase_CS"/>
</dbReference>
<reference evidence="8" key="1">
    <citation type="submission" date="2020-07" db="EMBL/GenBank/DDBJ databases">
        <title>Huge and variable diversity of episymbiotic CPR bacteria and DPANN archaea in groundwater ecosystems.</title>
        <authorList>
            <person name="He C.Y."/>
            <person name="Keren R."/>
            <person name="Whittaker M."/>
            <person name="Farag I.F."/>
            <person name="Doudna J."/>
            <person name="Cate J.H.D."/>
            <person name="Banfield J.F."/>
        </authorList>
    </citation>
    <scope>NUCLEOTIDE SEQUENCE</scope>
    <source>
        <strain evidence="8">NC_groundwater_1818_Pr3_B-0.1um_66_35</strain>
    </source>
</reference>
<dbReference type="EC" id="3.6.1.7" evidence="2 5"/>
<dbReference type="Pfam" id="PF00708">
    <property type="entry name" value="Acylphosphatase"/>
    <property type="match status" value="1"/>
</dbReference>
<accession>A0A933W1J8</accession>
<dbReference type="PANTHER" id="PTHR47268:SF4">
    <property type="entry name" value="ACYLPHOSPHATASE"/>
    <property type="match status" value="1"/>
</dbReference>
<comment type="similarity">
    <text evidence="1 6">Belongs to the acylphosphatase family.</text>
</comment>
<evidence type="ECO:0000256" key="4">
    <source>
        <dbReference type="ARBA" id="ARBA00047645"/>
    </source>
</evidence>
<name>A0A933W1J8_RHOPL</name>
<evidence type="ECO:0000256" key="1">
    <source>
        <dbReference type="ARBA" id="ARBA00005614"/>
    </source>
</evidence>
<dbReference type="NCBIfam" id="NF010996">
    <property type="entry name" value="PRK14421.1"/>
    <property type="match status" value="1"/>
</dbReference>
<evidence type="ECO:0000256" key="5">
    <source>
        <dbReference type="PROSITE-ProRule" id="PRU00520"/>
    </source>
</evidence>
<dbReference type="InterPro" id="IPR001792">
    <property type="entry name" value="Acylphosphatase-like_dom"/>
</dbReference>
<dbReference type="PROSITE" id="PS00151">
    <property type="entry name" value="ACYLPHOSPHATASE_2"/>
    <property type="match status" value="1"/>
</dbReference>
<dbReference type="SUPFAM" id="SSF54975">
    <property type="entry name" value="Acylphosphatase/BLUF domain-like"/>
    <property type="match status" value="1"/>
</dbReference>
<dbReference type="Gene3D" id="3.30.70.100">
    <property type="match status" value="1"/>
</dbReference>
<evidence type="ECO:0000256" key="2">
    <source>
        <dbReference type="ARBA" id="ARBA00012150"/>
    </source>
</evidence>
<evidence type="ECO:0000259" key="7">
    <source>
        <dbReference type="PROSITE" id="PS51160"/>
    </source>
</evidence>
<gene>
    <name evidence="8" type="ORF">HZA66_14005</name>
</gene>
<evidence type="ECO:0000313" key="8">
    <source>
        <dbReference type="EMBL" id="MBI5130551.1"/>
    </source>
</evidence>
<comment type="caution">
    <text evidence="8">The sequence shown here is derived from an EMBL/GenBank/DDBJ whole genome shotgun (WGS) entry which is preliminary data.</text>
</comment>
<sequence>MSAIIRQVMIRGRVQGVGYRVWVAQTAESYGLEGWVRNRRDGSVEALFAGAEATVADMIAKCHHGPSASRVDAVVVEEAGADMLAQRGADERFSILGTV</sequence>